<dbReference type="PRINTS" id="PR00449">
    <property type="entry name" value="RASTRNSFRMNG"/>
</dbReference>
<sequence>MESYRVLVLGASGVVIFTCLRYMVEFAALASCYSVVKLEVVDTPGIDGLKDIDEDQIRDAHGFILVFDVTLEQSLHDVVNLKEYIMTLKGPQNQEVAIAVAAAKRDLVSTPLSILSLTDIPLTQERERVISRDTIRQYARQLDVEITETSAKRGWGVYDTFVNIVKEMRRCQLKCGPLGTDVIRSRTTHDSATASEQQVCCCIT</sequence>
<dbReference type="AlphaFoldDB" id="A0A4Y9YHV4"/>
<evidence type="ECO:0000313" key="5">
    <source>
        <dbReference type="Proteomes" id="UP000298390"/>
    </source>
</evidence>
<dbReference type="Gene3D" id="3.40.50.300">
    <property type="entry name" value="P-loop containing nucleotide triphosphate hydrolases"/>
    <property type="match status" value="1"/>
</dbReference>
<proteinExistence type="predicted"/>
<reference evidence="4 5" key="1">
    <citation type="submission" date="2019-01" db="EMBL/GenBank/DDBJ databases">
        <title>Genome sequencing of the rare red list fungi Fomitopsis rosea.</title>
        <authorList>
            <person name="Buettner E."/>
            <person name="Kellner H."/>
        </authorList>
    </citation>
    <scope>NUCLEOTIDE SEQUENCE [LARGE SCALE GENOMIC DNA]</scope>
    <source>
        <strain evidence="4 5">DSM 105464</strain>
    </source>
</reference>
<dbReference type="SMART" id="SM00175">
    <property type="entry name" value="RAB"/>
    <property type="match status" value="1"/>
</dbReference>
<dbReference type="EMBL" id="SEKV01000203">
    <property type="protein sequence ID" value="TFY61560.1"/>
    <property type="molecule type" value="Genomic_DNA"/>
</dbReference>
<gene>
    <name evidence="4" type="ORF">EVJ58_g4440</name>
</gene>
<dbReference type="PROSITE" id="PS51419">
    <property type="entry name" value="RAB"/>
    <property type="match status" value="1"/>
</dbReference>
<accession>A0A4Y9YHV4</accession>
<dbReference type="SUPFAM" id="SSF52540">
    <property type="entry name" value="P-loop containing nucleoside triphosphate hydrolases"/>
    <property type="match status" value="1"/>
</dbReference>
<dbReference type="Proteomes" id="UP000298390">
    <property type="component" value="Unassembled WGS sequence"/>
</dbReference>
<comment type="subcellular location">
    <subcellularLocation>
        <location evidence="1">Cell membrane</location>
        <topology evidence="1">Lipid-anchor</topology>
        <orientation evidence="1">Cytoplasmic side</orientation>
    </subcellularLocation>
</comment>
<dbReference type="InterPro" id="IPR001806">
    <property type="entry name" value="Small_GTPase"/>
</dbReference>
<dbReference type="GO" id="GO:0005886">
    <property type="term" value="C:plasma membrane"/>
    <property type="evidence" value="ECO:0007669"/>
    <property type="project" value="UniProtKB-SubCell"/>
</dbReference>
<keyword evidence="2" id="KW-0547">Nucleotide-binding</keyword>
<evidence type="ECO:0000256" key="1">
    <source>
        <dbReference type="ARBA" id="ARBA00004342"/>
    </source>
</evidence>
<dbReference type="GO" id="GO:0003924">
    <property type="term" value="F:GTPase activity"/>
    <property type="evidence" value="ECO:0007669"/>
    <property type="project" value="InterPro"/>
</dbReference>
<organism evidence="4 5">
    <name type="scientific">Rhodofomes roseus</name>
    <dbReference type="NCBI Taxonomy" id="34475"/>
    <lineage>
        <taxon>Eukaryota</taxon>
        <taxon>Fungi</taxon>
        <taxon>Dikarya</taxon>
        <taxon>Basidiomycota</taxon>
        <taxon>Agaricomycotina</taxon>
        <taxon>Agaricomycetes</taxon>
        <taxon>Polyporales</taxon>
        <taxon>Rhodofomes</taxon>
    </lineage>
</organism>
<dbReference type="InterPro" id="IPR027417">
    <property type="entry name" value="P-loop_NTPase"/>
</dbReference>
<dbReference type="SMART" id="SM00173">
    <property type="entry name" value="RAS"/>
    <property type="match status" value="1"/>
</dbReference>
<keyword evidence="3" id="KW-0342">GTP-binding</keyword>
<dbReference type="Pfam" id="PF00071">
    <property type="entry name" value="Ras"/>
    <property type="match status" value="1"/>
</dbReference>
<dbReference type="PROSITE" id="PS51421">
    <property type="entry name" value="RAS"/>
    <property type="match status" value="1"/>
</dbReference>
<name>A0A4Y9YHV4_9APHY</name>
<dbReference type="STRING" id="34475.A0A4Y9YHV4"/>
<evidence type="ECO:0000256" key="2">
    <source>
        <dbReference type="ARBA" id="ARBA00022741"/>
    </source>
</evidence>
<evidence type="ECO:0000313" key="4">
    <source>
        <dbReference type="EMBL" id="TFY61560.1"/>
    </source>
</evidence>
<dbReference type="GO" id="GO:0007165">
    <property type="term" value="P:signal transduction"/>
    <property type="evidence" value="ECO:0007669"/>
    <property type="project" value="InterPro"/>
</dbReference>
<dbReference type="GO" id="GO:0005525">
    <property type="term" value="F:GTP binding"/>
    <property type="evidence" value="ECO:0007669"/>
    <property type="project" value="UniProtKB-KW"/>
</dbReference>
<dbReference type="PANTHER" id="PTHR24070">
    <property type="entry name" value="RAS, DI-RAS, AND RHEB FAMILY MEMBERS OF SMALL GTPASE SUPERFAMILY"/>
    <property type="match status" value="1"/>
</dbReference>
<dbReference type="InterPro" id="IPR020849">
    <property type="entry name" value="Small_GTPase_Ras-type"/>
</dbReference>
<protein>
    <submittedName>
        <fullName evidence="4">Uncharacterized protein</fullName>
    </submittedName>
</protein>
<comment type="caution">
    <text evidence="4">The sequence shown here is derived from an EMBL/GenBank/DDBJ whole genome shotgun (WGS) entry which is preliminary data.</text>
</comment>
<evidence type="ECO:0000256" key="3">
    <source>
        <dbReference type="ARBA" id="ARBA00023134"/>
    </source>
</evidence>